<comment type="similarity">
    <text evidence="2 7">Belongs to the peptidase S26 family.</text>
</comment>
<evidence type="ECO:0000256" key="1">
    <source>
        <dbReference type="ARBA" id="ARBA00000677"/>
    </source>
</evidence>
<dbReference type="GO" id="GO:0004252">
    <property type="term" value="F:serine-type endopeptidase activity"/>
    <property type="evidence" value="ECO:0007669"/>
    <property type="project" value="InterPro"/>
</dbReference>
<dbReference type="GO" id="GO:0006465">
    <property type="term" value="P:signal peptide processing"/>
    <property type="evidence" value="ECO:0007669"/>
    <property type="project" value="InterPro"/>
</dbReference>
<comment type="catalytic activity">
    <reaction evidence="1 7">
        <text>Cleavage of hydrophobic, N-terminal signal or leader sequences from secreted and periplasmic proteins.</text>
        <dbReference type="EC" id="3.4.21.89"/>
    </reaction>
</comment>
<dbReference type="PANTHER" id="PTHR43390">
    <property type="entry name" value="SIGNAL PEPTIDASE I"/>
    <property type="match status" value="1"/>
</dbReference>
<dbReference type="InterPro" id="IPR036286">
    <property type="entry name" value="LexA/Signal_pep-like_sf"/>
</dbReference>
<dbReference type="EMBL" id="DTGT01000364">
    <property type="protein sequence ID" value="HGH61865.1"/>
    <property type="molecule type" value="Genomic_DNA"/>
</dbReference>
<dbReference type="AlphaFoldDB" id="A0A7C4ETW0"/>
<evidence type="ECO:0000256" key="4">
    <source>
        <dbReference type="ARBA" id="ARBA00019232"/>
    </source>
</evidence>
<dbReference type="InterPro" id="IPR019757">
    <property type="entry name" value="Pept_S26A_signal_pept_1_Lys-AS"/>
</dbReference>
<keyword evidence="7" id="KW-0812">Transmembrane</keyword>
<dbReference type="GO" id="GO:0009003">
    <property type="term" value="F:signal peptidase activity"/>
    <property type="evidence" value="ECO:0007669"/>
    <property type="project" value="UniProtKB-EC"/>
</dbReference>
<comment type="subcellular location">
    <subcellularLocation>
        <location evidence="7">Membrane</location>
        <topology evidence="7">Single-pass type II membrane protein</topology>
    </subcellularLocation>
</comment>
<protein>
    <recommendedName>
        <fullName evidence="4 7">Signal peptidase I</fullName>
        <ecNumber evidence="3 7">3.4.21.89</ecNumber>
    </recommendedName>
</protein>
<dbReference type="NCBIfam" id="TIGR02227">
    <property type="entry name" value="sigpep_I_bact"/>
    <property type="match status" value="1"/>
</dbReference>
<name>A0A7C4ETW0_9BACT</name>
<dbReference type="EC" id="3.4.21.89" evidence="3 7"/>
<evidence type="ECO:0000256" key="3">
    <source>
        <dbReference type="ARBA" id="ARBA00013208"/>
    </source>
</evidence>
<dbReference type="PRINTS" id="PR00727">
    <property type="entry name" value="LEADERPTASE"/>
</dbReference>
<keyword evidence="7" id="KW-0472">Membrane</keyword>
<gene>
    <name evidence="9" type="primary">lepB</name>
    <name evidence="9" type="ORF">ENV54_11275</name>
</gene>
<dbReference type="SUPFAM" id="SSF51306">
    <property type="entry name" value="LexA/Signal peptidase"/>
    <property type="match status" value="1"/>
</dbReference>
<evidence type="ECO:0000256" key="2">
    <source>
        <dbReference type="ARBA" id="ARBA00009370"/>
    </source>
</evidence>
<keyword evidence="5 7" id="KW-0378">Hydrolase</keyword>
<evidence type="ECO:0000256" key="5">
    <source>
        <dbReference type="ARBA" id="ARBA00022801"/>
    </source>
</evidence>
<organism evidence="9">
    <name type="scientific">Desulfomonile tiedjei</name>
    <dbReference type="NCBI Taxonomy" id="2358"/>
    <lineage>
        <taxon>Bacteria</taxon>
        <taxon>Pseudomonadati</taxon>
        <taxon>Thermodesulfobacteriota</taxon>
        <taxon>Desulfomonilia</taxon>
        <taxon>Desulfomonilales</taxon>
        <taxon>Desulfomonilaceae</taxon>
        <taxon>Desulfomonile</taxon>
    </lineage>
</organism>
<dbReference type="InterPro" id="IPR019533">
    <property type="entry name" value="Peptidase_S26"/>
</dbReference>
<evidence type="ECO:0000259" key="8">
    <source>
        <dbReference type="Pfam" id="PF10502"/>
    </source>
</evidence>
<dbReference type="Pfam" id="PF10502">
    <property type="entry name" value="Peptidase_S26"/>
    <property type="match status" value="1"/>
</dbReference>
<dbReference type="PROSITE" id="PS00760">
    <property type="entry name" value="SPASE_I_2"/>
    <property type="match status" value="1"/>
</dbReference>
<evidence type="ECO:0000313" key="9">
    <source>
        <dbReference type="EMBL" id="HGH61865.1"/>
    </source>
</evidence>
<dbReference type="Gene3D" id="2.10.109.10">
    <property type="entry name" value="Umud Fragment, subunit A"/>
    <property type="match status" value="1"/>
</dbReference>
<feature type="transmembrane region" description="Helical" evidence="7">
    <location>
        <begin position="21"/>
        <end position="43"/>
    </location>
</feature>
<evidence type="ECO:0000256" key="7">
    <source>
        <dbReference type="RuleBase" id="RU362042"/>
    </source>
</evidence>
<dbReference type="InterPro" id="IPR000223">
    <property type="entry name" value="Pept_S26A_signal_pept_1"/>
</dbReference>
<feature type="active site" evidence="6">
    <location>
        <position position="49"/>
    </location>
</feature>
<proteinExistence type="inferred from homology"/>
<dbReference type="CDD" id="cd06530">
    <property type="entry name" value="S26_SPase_I"/>
    <property type="match status" value="1"/>
</dbReference>
<dbReference type="PANTHER" id="PTHR43390:SF1">
    <property type="entry name" value="CHLOROPLAST PROCESSING PEPTIDASE"/>
    <property type="match status" value="1"/>
</dbReference>
<feature type="domain" description="Peptidase S26" evidence="8">
    <location>
        <begin position="19"/>
        <end position="194"/>
    </location>
</feature>
<evidence type="ECO:0000256" key="6">
    <source>
        <dbReference type="PIRSR" id="PIRSR600223-1"/>
    </source>
</evidence>
<reference evidence="9" key="1">
    <citation type="journal article" date="2020" name="mSystems">
        <title>Genome- and Community-Level Interaction Insights into Carbon Utilization and Element Cycling Functions of Hydrothermarchaeota in Hydrothermal Sediment.</title>
        <authorList>
            <person name="Zhou Z."/>
            <person name="Liu Y."/>
            <person name="Xu W."/>
            <person name="Pan J."/>
            <person name="Luo Z.H."/>
            <person name="Li M."/>
        </authorList>
    </citation>
    <scope>NUCLEOTIDE SEQUENCE [LARGE SCALE GENOMIC DNA]</scope>
    <source>
        <strain evidence="9">SpSt-769</strain>
    </source>
</reference>
<dbReference type="PROSITE" id="PS00761">
    <property type="entry name" value="SPASE_I_3"/>
    <property type="match status" value="1"/>
</dbReference>
<keyword evidence="7" id="KW-0645">Protease</keyword>
<keyword evidence="7" id="KW-1133">Transmembrane helix</keyword>
<sequence length="212" mass="24301">MTKKQASPSTTKSSRRMFQEYCEAFVVAVILAILIRAIFVQAFKIPSGSMENTLLIGDHILVNKLVYGIRIPFTDARWPHFSEPKRGDVIVFVYPEDRTKDFIKRVVGVGGDIVEIRNKKVFVNGKEEQAPYARHTTNVILPGDISPRDNLGPIKVPKGYLFVMGDNRDQSHDSRWWGFVPLEDVKGKAFLIYYSADDFPSFRWDRILKLIH</sequence>
<accession>A0A7C4ETW0</accession>
<dbReference type="GO" id="GO:0016020">
    <property type="term" value="C:membrane"/>
    <property type="evidence" value="ECO:0007669"/>
    <property type="project" value="UniProtKB-SubCell"/>
</dbReference>
<comment type="caution">
    <text evidence="9">The sequence shown here is derived from an EMBL/GenBank/DDBJ whole genome shotgun (WGS) entry which is preliminary data.</text>
</comment>
<dbReference type="InterPro" id="IPR019758">
    <property type="entry name" value="Pept_S26A_signal_pept_1_CS"/>
</dbReference>
<feature type="active site" evidence="6">
    <location>
        <position position="104"/>
    </location>
</feature>